<sequence>MNKNELKKKIQTRYSSTAKVSLKDITITDIDGVNVTAEITQGDYYNVVEYDSQIDLITSVSKPISNDIKQYITAYQPSDMQLKAGITSTAIECAMTTELSYIKSDVITERELEAMLFTSSIHSSNYSIDNSREQIAKCLMYIYKNELYTAYGYSNIYEYAAEVFGLSRGSVSNYINVVRRFYPDDAFDSIENYSNAHIIDKYSFYSFAQLNLLKLFDDKAIEELDISYIMSCRQIAAKIHDYTHPAITDNKQTAETADNTAVEKAEKTCNTSADADTETDTEDGAAEDYIPNAKGNKPNATLVVTGYSGLLASESLLQSIMKTNKFRVEFYRVED</sequence>
<gene>
    <name evidence="2" type="ORF">BN656_02188</name>
</gene>
<evidence type="ECO:0000313" key="2">
    <source>
        <dbReference type="EMBL" id="CDD58703.1"/>
    </source>
</evidence>
<evidence type="ECO:0000256" key="1">
    <source>
        <dbReference type="SAM" id="MobiDB-lite"/>
    </source>
</evidence>
<proteinExistence type="predicted"/>
<accession>R7AD29</accession>
<organism evidence="2 3">
    <name type="scientific">Bacteroides pectinophilus CAG:437</name>
    <dbReference type="NCBI Taxonomy" id="1263051"/>
    <lineage>
        <taxon>Bacteria</taxon>
        <taxon>Bacillati</taxon>
        <taxon>Bacillota</taxon>
        <taxon>Clostridia</taxon>
        <taxon>Eubacteriales</taxon>
    </lineage>
</organism>
<dbReference type="AlphaFoldDB" id="R7AD29"/>
<reference evidence="2" key="1">
    <citation type="submission" date="2012-11" db="EMBL/GenBank/DDBJ databases">
        <title>Dependencies among metagenomic species, viruses, plasmids and units of genetic variation.</title>
        <authorList>
            <person name="Nielsen H.B."/>
            <person name="Almeida M."/>
            <person name="Juncker A.S."/>
            <person name="Rasmussen S."/>
            <person name="Li J."/>
            <person name="Sunagawa S."/>
            <person name="Plichta D."/>
            <person name="Gautier L."/>
            <person name="Le Chatelier E."/>
            <person name="Peletier E."/>
            <person name="Bonde I."/>
            <person name="Nielsen T."/>
            <person name="Manichanh C."/>
            <person name="Arumugam M."/>
            <person name="Batto J."/>
            <person name="Santos M.B.Q.D."/>
            <person name="Blom N."/>
            <person name="Borruel N."/>
            <person name="Burgdorf K.S."/>
            <person name="Boumezbeur F."/>
            <person name="Casellas F."/>
            <person name="Dore J."/>
            <person name="Guarner F."/>
            <person name="Hansen T."/>
            <person name="Hildebrand F."/>
            <person name="Kaas R.S."/>
            <person name="Kennedy S."/>
            <person name="Kristiansen K."/>
            <person name="Kultima J.R."/>
            <person name="Leonard P."/>
            <person name="Levenez F."/>
            <person name="Lund O."/>
            <person name="Moumen B."/>
            <person name="Le Paslier D."/>
            <person name="Pons N."/>
            <person name="Pedersen O."/>
            <person name="Prifti E."/>
            <person name="Qin J."/>
            <person name="Raes J."/>
            <person name="Tap J."/>
            <person name="Tims S."/>
            <person name="Ussery D.W."/>
            <person name="Yamada T."/>
            <person name="MetaHit consortium"/>
            <person name="Renault P."/>
            <person name="Sicheritz-Ponten T."/>
            <person name="Bork P."/>
            <person name="Wang J."/>
            <person name="Brunak S."/>
            <person name="Ehrlich S.D."/>
        </authorList>
    </citation>
    <scope>NUCLEOTIDE SEQUENCE [LARGE SCALE GENOMIC DNA]</scope>
</reference>
<feature type="compositionally biased region" description="Acidic residues" evidence="1">
    <location>
        <begin position="275"/>
        <end position="286"/>
    </location>
</feature>
<protein>
    <submittedName>
        <fullName evidence="2">Uncharacterized protein</fullName>
    </submittedName>
</protein>
<feature type="region of interest" description="Disordered" evidence="1">
    <location>
        <begin position="258"/>
        <end position="292"/>
    </location>
</feature>
<dbReference type="Proteomes" id="UP000018141">
    <property type="component" value="Unassembled WGS sequence"/>
</dbReference>
<dbReference type="EMBL" id="CBHH010000059">
    <property type="protein sequence ID" value="CDD58703.1"/>
    <property type="molecule type" value="Genomic_DNA"/>
</dbReference>
<evidence type="ECO:0000313" key="3">
    <source>
        <dbReference type="Proteomes" id="UP000018141"/>
    </source>
</evidence>
<name>R7AD29_9FIRM</name>
<comment type="caution">
    <text evidence="2">The sequence shown here is derived from an EMBL/GenBank/DDBJ whole genome shotgun (WGS) entry which is preliminary data.</text>
</comment>